<dbReference type="SUPFAM" id="SSF69572">
    <property type="entry name" value="Activating enzymes of the ubiquitin-like proteins"/>
    <property type="match status" value="1"/>
</dbReference>
<evidence type="ECO:0000313" key="2">
    <source>
        <dbReference type="EMBL" id="QJA78933.1"/>
    </source>
</evidence>
<dbReference type="GO" id="GO:0061503">
    <property type="term" value="F:tRNA threonylcarbamoyladenosine dehydratase"/>
    <property type="evidence" value="ECO:0007669"/>
    <property type="project" value="TreeGrafter"/>
</dbReference>
<dbReference type="InterPro" id="IPR035985">
    <property type="entry name" value="Ubiquitin-activating_enz"/>
</dbReference>
<gene>
    <name evidence="2" type="ORF">MM415A00966_0002</name>
    <name evidence="3" type="ORF">MM415B03054_0010</name>
</gene>
<dbReference type="InterPro" id="IPR045886">
    <property type="entry name" value="ThiF/MoeB/HesA"/>
</dbReference>
<organism evidence="3">
    <name type="scientific">viral metagenome</name>
    <dbReference type="NCBI Taxonomy" id="1070528"/>
    <lineage>
        <taxon>unclassified sequences</taxon>
        <taxon>metagenomes</taxon>
        <taxon>organismal metagenomes</taxon>
    </lineage>
</organism>
<protein>
    <submittedName>
        <fullName evidence="3">Putative ubiquitin activating domain contining protein</fullName>
    </submittedName>
</protein>
<dbReference type="GO" id="GO:0061504">
    <property type="term" value="P:cyclic threonylcarbamoyladenosine biosynthetic process"/>
    <property type="evidence" value="ECO:0007669"/>
    <property type="project" value="TreeGrafter"/>
</dbReference>
<dbReference type="GO" id="GO:0008641">
    <property type="term" value="F:ubiquitin-like modifier activating enzyme activity"/>
    <property type="evidence" value="ECO:0007669"/>
    <property type="project" value="InterPro"/>
</dbReference>
<proteinExistence type="predicted"/>
<sequence length="223" mass="24532">MPGDLYDRQREIGVTNPGAVTVVGVGGIGSWVAIDLAMSGVENLYLFDPDVMEESNRNRLPFCQSSINRPKVEVVAEYIKAIRPEAIVVAVQQKLEGVLLQIQLSVSNLVIECTDSPKAQFTIYKACKEAGKRFIRAGYDGTHGTVSGSVSGWIKTDSEEENYAVNPSWVVPSQIFAALAVAKAMKYFNQEVSIDISEIGNPQIQRQRRLTARCAQPVTGRRR</sequence>
<evidence type="ECO:0000259" key="1">
    <source>
        <dbReference type="Pfam" id="PF00899"/>
    </source>
</evidence>
<accession>A0A6M3KY16</accession>
<dbReference type="AlphaFoldDB" id="A0A6M3KY16"/>
<name>A0A6M3KY16_9ZZZZ</name>
<dbReference type="Gene3D" id="3.40.50.720">
    <property type="entry name" value="NAD(P)-binding Rossmann-like Domain"/>
    <property type="match status" value="1"/>
</dbReference>
<reference evidence="3" key="1">
    <citation type="submission" date="2020-03" db="EMBL/GenBank/DDBJ databases">
        <title>The deep terrestrial virosphere.</title>
        <authorList>
            <person name="Holmfeldt K."/>
            <person name="Nilsson E."/>
            <person name="Simone D."/>
            <person name="Lopez-Fernandez M."/>
            <person name="Wu X."/>
            <person name="de Brujin I."/>
            <person name="Lundin D."/>
            <person name="Andersson A."/>
            <person name="Bertilsson S."/>
            <person name="Dopson M."/>
        </authorList>
    </citation>
    <scope>NUCLEOTIDE SEQUENCE</scope>
    <source>
        <strain evidence="2">MM415A00966</strain>
        <strain evidence="3">MM415B03054</strain>
    </source>
</reference>
<dbReference type="EMBL" id="MT142681">
    <property type="protein sequence ID" value="QJA87093.1"/>
    <property type="molecule type" value="Genomic_DNA"/>
</dbReference>
<dbReference type="EMBL" id="MT142360">
    <property type="protein sequence ID" value="QJA78933.1"/>
    <property type="molecule type" value="Genomic_DNA"/>
</dbReference>
<dbReference type="Pfam" id="PF00899">
    <property type="entry name" value="ThiF"/>
    <property type="match status" value="1"/>
</dbReference>
<dbReference type="InterPro" id="IPR000594">
    <property type="entry name" value="ThiF_NAD_FAD-bd"/>
</dbReference>
<dbReference type="PANTHER" id="PTHR43267">
    <property type="entry name" value="TRNA THREONYLCARBAMOYLADENOSINE DEHYDRATASE"/>
    <property type="match status" value="1"/>
</dbReference>
<dbReference type="CDD" id="cd01483">
    <property type="entry name" value="E1_enzyme_family"/>
    <property type="match status" value="1"/>
</dbReference>
<dbReference type="PANTHER" id="PTHR43267:SF1">
    <property type="entry name" value="TRNA THREONYLCARBAMOYLADENOSINE DEHYDRATASE"/>
    <property type="match status" value="1"/>
</dbReference>
<evidence type="ECO:0000313" key="3">
    <source>
        <dbReference type="EMBL" id="QJA87093.1"/>
    </source>
</evidence>
<feature type="domain" description="THIF-type NAD/FAD binding fold" evidence="1">
    <location>
        <begin position="20"/>
        <end position="147"/>
    </location>
</feature>